<evidence type="ECO:0000256" key="2">
    <source>
        <dbReference type="SAM" id="SignalP"/>
    </source>
</evidence>
<feature type="region of interest" description="Disordered" evidence="1">
    <location>
        <begin position="26"/>
        <end position="49"/>
    </location>
</feature>
<proteinExistence type="predicted"/>
<feature type="signal peptide" evidence="2">
    <location>
        <begin position="1"/>
        <end position="22"/>
    </location>
</feature>
<protein>
    <recommendedName>
        <fullName evidence="5">DUF4232 domain-containing protein</fullName>
    </recommendedName>
</protein>
<feature type="compositionally biased region" description="Polar residues" evidence="1">
    <location>
        <begin position="35"/>
        <end position="45"/>
    </location>
</feature>
<feature type="chain" id="PRO_5039331632" description="DUF4232 domain-containing protein" evidence="2">
    <location>
        <begin position="23"/>
        <end position="299"/>
    </location>
</feature>
<keyword evidence="2" id="KW-0732">Signal</keyword>
<dbReference type="OrthoDB" id="3784033at2"/>
<dbReference type="RefSeq" id="WP_091053470.1">
    <property type="nucleotide sequence ID" value="NZ_FNGF01000006.1"/>
</dbReference>
<evidence type="ECO:0000256" key="1">
    <source>
        <dbReference type="SAM" id="MobiDB-lite"/>
    </source>
</evidence>
<evidence type="ECO:0000313" key="3">
    <source>
        <dbReference type="EMBL" id="SDL54163.1"/>
    </source>
</evidence>
<dbReference type="Proteomes" id="UP000198662">
    <property type="component" value="Unassembled WGS sequence"/>
</dbReference>
<dbReference type="EMBL" id="FNGF01000006">
    <property type="protein sequence ID" value="SDL54163.1"/>
    <property type="molecule type" value="Genomic_DNA"/>
</dbReference>
<evidence type="ECO:0000313" key="4">
    <source>
        <dbReference type="Proteomes" id="UP000198662"/>
    </source>
</evidence>
<name>A0A1G9KXC7_9ACTN</name>
<accession>A0A1G9KXC7</accession>
<organism evidence="3 4">
    <name type="scientific">Glycomyces sambucus</name>
    <dbReference type="NCBI Taxonomy" id="380244"/>
    <lineage>
        <taxon>Bacteria</taxon>
        <taxon>Bacillati</taxon>
        <taxon>Actinomycetota</taxon>
        <taxon>Actinomycetes</taxon>
        <taxon>Glycomycetales</taxon>
        <taxon>Glycomycetaceae</taxon>
        <taxon>Glycomyces</taxon>
    </lineage>
</organism>
<dbReference type="AlphaFoldDB" id="A0A1G9KXC7"/>
<evidence type="ECO:0008006" key="5">
    <source>
        <dbReference type="Google" id="ProtNLM"/>
    </source>
</evidence>
<sequence length="299" mass="30522">MRWIRIAVIGAFLLAAATAAVGGSLAGGDRGGSEPTASEPTVTTPSAPPDLTATAEIRRSFMAPGIVAIAVTNHGEAPVQIGGVELRSESFAPLGVQEFDAHVPPSTNPRDLLTSYGEARCPDGVDSTAAPAAVVLDVTTEDGEAHQITLDLPFPNGTLDRLLHEACAAQAVAAATAIELGDLSTAADGTLEGDLVLRPLDGAAIGATEVRGSVLFTVAFPPLAAGPVAGAAGEEIAVPLVFDAFRCEGHAVGDAKQPFGFTVWITIDGADPIATPLPVPDPQREDLWAMLDARCDHDG</sequence>
<reference evidence="4" key="1">
    <citation type="submission" date="2016-10" db="EMBL/GenBank/DDBJ databases">
        <authorList>
            <person name="Varghese N."/>
            <person name="Submissions S."/>
        </authorList>
    </citation>
    <scope>NUCLEOTIDE SEQUENCE [LARGE SCALE GENOMIC DNA]</scope>
    <source>
        <strain evidence="4">CGMCC 4.3147</strain>
    </source>
</reference>
<gene>
    <name evidence="3" type="ORF">SAMN05216298_4290</name>
</gene>
<dbReference type="STRING" id="380244.SAMN05216298_4290"/>
<keyword evidence="4" id="KW-1185">Reference proteome</keyword>